<name>A0A395SFH1_FUSSP</name>
<dbReference type="EMBL" id="PXOF01000048">
    <property type="protein sequence ID" value="RGP70945.1"/>
    <property type="molecule type" value="Genomic_DNA"/>
</dbReference>
<dbReference type="Gene3D" id="3.90.1300.10">
    <property type="entry name" value="Amidase signature (AS) domain"/>
    <property type="match status" value="1"/>
</dbReference>
<sequence length="714" mass="77667">MPSAHAIYPSLRGKTVLITGGAEGIGSATVELFSLQGCQVIFLDIAEDSAQKTIDRVVSRSKDSDSPIKPPIFYKCSVADLPELQETVKGIQDKHGAIHVLVNNAAAAGNRARLTTENVTADDWDFNVNTNLRHIFFLTQAVIPAMKEAGSGSIINLGSITWRIPAQGTPGIPVSLFTLRYFTDKPQVYGACKAAIMGLTRTQSKEFGKHNIRINSVMPGAIATQRQRDEVLTPEYREEVMRGQSLQRDLEPEEVAKVIVFLGSDEASAVTGSSTDMEYWRYSASQALEKLRSGDLTVEQYASSLLERIKQRNEDVQAWAYLDANTVLEQARALDKVPFEQRGPLHGLPVGIKDIILTKDMPTEHGSSIYKNDHPKLDAGSVMVLRQAGCLIFGKTTTTEFAASFIGPATRNAHSTKHTPGGSSAGSGAAVADFQIPIALGSQTKGSIVRPASFNGVYGFKPTWHAITREGQKFCSPTVDTIGFFARSVADFELIADAFSLHDDEESTFEELAGSKFAVCKPVQWHMAGEGTITAMDKAAELLRAHGAQVEELNLGPNFEKVVEWHDIIVRLEGATSLLPEHSQAREQMDQVLARGVDERSNISRRSQLDAYDGLSALRPRFDKISDEYVAVLAPSVLDEAPEGLGNTGNPIFASPWTALHTPVVNIPGFKGLNGMPVGVSLVTARLRDRHLLKVSEVVGQLFEREGGWNPSFG</sequence>
<protein>
    <submittedName>
        <fullName evidence="3">Amidase</fullName>
    </submittedName>
</protein>
<dbReference type="PRINTS" id="PR00081">
    <property type="entry name" value="GDHRDH"/>
</dbReference>
<dbReference type="PRINTS" id="PR00080">
    <property type="entry name" value="SDRFAMILY"/>
</dbReference>
<dbReference type="Gene3D" id="3.40.50.720">
    <property type="entry name" value="NAD(P)-binding Rossmann-like Domain"/>
    <property type="match status" value="1"/>
</dbReference>
<dbReference type="InterPro" id="IPR023631">
    <property type="entry name" value="Amidase_dom"/>
</dbReference>
<evidence type="ECO:0000259" key="2">
    <source>
        <dbReference type="Pfam" id="PF01425"/>
    </source>
</evidence>
<accession>A0A395SFH1</accession>
<evidence type="ECO:0000313" key="4">
    <source>
        <dbReference type="Proteomes" id="UP000266152"/>
    </source>
</evidence>
<dbReference type="SUPFAM" id="SSF51735">
    <property type="entry name" value="NAD(P)-binding Rossmann-fold domains"/>
    <property type="match status" value="1"/>
</dbReference>
<dbReference type="GO" id="GO:0003824">
    <property type="term" value="F:catalytic activity"/>
    <property type="evidence" value="ECO:0007669"/>
    <property type="project" value="InterPro"/>
</dbReference>
<keyword evidence="4" id="KW-1185">Reference proteome</keyword>
<dbReference type="InterPro" id="IPR000120">
    <property type="entry name" value="Amidase"/>
</dbReference>
<evidence type="ECO:0000256" key="1">
    <source>
        <dbReference type="ARBA" id="ARBA00022857"/>
    </source>
</evidence>
<dbReference type="AlphaFoldDB" id="A0A395SFH1"/>
<proteinExistence type="predicted"/>
<dbReference type="Pfam" id="PF13561">
    <property type="entry name" value="adh_short_C2"/>
    <property type="match status" value="1"/>
</dbReference>
<dbReference type="PANTHER" id="PTHR11895:SF151">
    <property type="entry name" value="GLUTAMYL-TRNA(GLN) AMIDOTRANSFERASE SUBUNIT A"/>
    <property type="match status" value="1"/>
</dbReference>
<organism evidence="3 4">
    <name type="scientific">Fusarium sporotrichioides</name>
    <dbReference type="NCBI Taxonomy" id="5514"/>
    <lineage>
        <taxon>Eukaryota</taxon>
        <taxon>Fungi</taxon>
        <taxon>Dikarya</taxon>
        <taxon>Ascomycota</taxon>
        <taxon>Pezizomycotina</taxon>
        <taxon>Sordariomycetes</taxon>
        <taxon>Hypocreomycetidae</taxon>
        <taxon>Hypocreales</taxon>
        <taxon>Nectriaceae</taxon>
        <taxon>Fusarium</taxon>
    </lineage>
</organism>
<dbReference type="STRING" id="5514.A0A395SFH1"/>
<gene>
    <name evidence="3" type="ORF">FSPOR_3632</name>
</gene>
<dbReference type="FunFam" id="3.40.50.720:FF:000084">
    <property type="entry name" value="Short-chain dehydrogenase reductase"/>
    <property type="match status" value="1"/>
</dbReference>
<dbReference type="SUPFAM" id="SSF75304">
    <property type="entry name" value="Amidase signature (AS) enzymes"/>
    <property type="match status" value="1"/>
</dbReference>
<evidence type="ECO:0000313" key="3">
    <source>
        <dbReference type="EMBL" id="RGP70945.1"/>
    </source>
</evidence>
<dbReference type="CDD" id="cd05233">
    <property type="entry name" value="SDR_c"/>
    <property type="match status" value="1"/>
</dbReference>
<dbReference type="InterPro" id="IPR036291">
    <property type="entry name" value="NAD(P)-bd_dom_sf"/>
</dbReference>
<dbReference type="InterPro" id="IPR002347">
    <property type="entry name" value="SDR_fam"/>
</dbReference>
<reference evidence="3 4" key="1">
    <citation type="journal article" date="2018" name="PLoS Pathog.">
        <title>Evolution of structural diversity of trichothecenes, a family of toxins produced by plant pathogenic and entomopathogenic fungi.</title>
        <authorList>
            <person name="Proctor R.H."/>
            <person name="McCormick S.P."/>
            <person name="Kim H.S."/>
            <person name="Cardoza R.E."/>
            <person name="Stanley A.M."/>
            <person name="Lindo L."/>
            <person name="Kelly A."/>
            <person name="Brown D.W."/>
            <person name="Lee T."/>
            <person name="Vaughan M.M."/>
            <person name="Alexander N.J."/>
            <person name="Busman M."/>
            <person name="Gutierrez S."/>
        </authorList>
    </citation>
    <scope>NUCLEOTIDE SEQUENCE [LARGE SCALE GENOMIC DNA]</scope>
    <source>
        <strain evidence="3 4">NRRL 3299</strain>
    </source>
</reference>
<dbReference type="PANTHER" id="PTHR11895">
    <property type="entry name" value="TRANSAMIDASE"/>
    <property type="match status" value="1"/>
</dbReference>
<dbReference type="Pfam" id="PF01425">
    <property type="entry name" value="Amidase"/>
    <property type="match status" value="1"/>
</dbReference>
<feature type="domain" description="Amidase" evidence="2">
    <location>
        <begin position="304"/>
        <end position="693"/>
    </location>
</feature>
<comment type="caution">
    <text evidence="3">The sequence shown here is derived from an EMBL/GenBank/DDBJ whole genome shotgun (WGS) entry which is preliminary data.</text>
</comment>
<dbReference type="Proteomes" id="UP000266152">
    <property type="component" value="Unassembled WGS sequence"/>
</dbReference>
<dbReference type="InterPro" id="IPR036928">
    <property type="entry name" value="AS_sf"/>
</dbReference>
<keyword evidence="1" id="KW-0521">NADP</keyword>